<dbReference type="EMBL" id="AZCX01000001">
    <property type="protein sequence ID" value="KRK49370.1"/>
    <property type="molecule type" value="Genomic_DNA"/>
</dbReference>
<feature type="binding site" evidence="11">
    <location>
        <position position="48"/>
    </location>
    <ligand>
        <name>Mg(2+)</name>
        <dbReference type="ChEBI" id="CHEBI:18420"/>
    </ligand>
</feature>
<dbReference type="Pfam" id="PF13735">
    <property type="entry name" value="tRNA_NucTran2_2"/>
    <property type="match status" value="1"/>
</dbReference>
<reference evidence="15 16" key="1">
    <citation type="journal article" date="2015" name="Genome Announc.">
        <title>Expanding the biotechnology potential of lactobacilli through comparative genomics of 213 strains and associated genera.</title>
        <authorList>
            <person name="Sun Z."/>
            <person name="Harris H.M."/>
            <person name="McCann A."/>
            <person name="Guo C."/>
            <person name="Argimon S."/>
            <person name="Zhang W."/>
            <person name="Yang X."/>
            <person name="Jeffery I.B."/>
            <person name="Cooney J.C."/>
            <person name="Kagawa T.F."/>
            <person name="Liu W."/>
            <person name="Song Y."/>
            <person name="Salvetti E."/>
            <person name="Wrobel A."/>
            <person name="Rasinkangas P."/>
            <person name="Parkhill J."/>
            <person name="Rea M.C."/>
            <person name="O'Sullivan O."/>
            <person name="Ritari J."/>
            <person name="Douillard F.P."/>
            <person name="Paul Ross R."/>
            <person name="Yang R."/>
            <person name="Briner A.E."/>
            <person name="Felis G.E."/>
            <person name="de Vos W.M."/>
            <person name="Barrangou R."/>
            <person name="Klaenhammer T.R."/>
            <person name="Caufield P.W."/>
            <person name="Cui Y."/>
            <person name="Zhang H."/>
            <person name="O'Toole P.W."/>
        </authorList>
    </citation>
    <scope>NUCLEOTIDE SEQUENCE [LARGE SCALE GENOMIC DNA]</scope>
    <source>
        <strain evidence="15 16">JCM 15530</strain>
    </source>
</reference>
<dbReference type="Pfam" id="PF12627">
    <property type="entry name" value="PolyA_pol_RNAbd"/>
    <property type="match status" value="1"/>
</dbReference>
<dbReference type="GO" id="GO:0000287">
    <property type="term" value="F:magnesium ion binding"/>
    <property type="evidence" value="ECO:0007669"/>
    <property type="project" value="UniProtKB-UniRule"/>
</dbReference>
<keyword evidence="7 11" id="KW-0692">RNA repair</keyword>
<dbReference type="PATRIC" id="fig|1302272.5.peg.291"/>
<keyword evidence="3 11" id="KW-0819">tRNA processing</keyword>
<comment type="catalytic activity">
    <reaction evidence="11">
        <text>a tRNA with a 3' CCA end + 2 CTP + ATP = a tRNA with a 3' CCACCA end + 3 diphosphate</text>
        <dbReference type="Rhea" id="RHEA:76235"/>
        <dbReference type="Rhea" id="RHEA-COMP:10468"/>
        <dbReference type="Rhea" id="RHEA-COMP:18655"/>
        <dbReference type="ChEBI" id="CHEBI:30616"/>
        <dbReference type="ChEBI" id="CHEBI:33019"/>
        <dbReference type="ChEBI" id="CHEBI:37563"/>
        <dbReference type="ChEBI" id="CHEBI:83071"/>
        <dbReference type="ChEBI" id="CHEBI:195187"/>
    </reaction>
</comment>
<comment type="caution">
    <text evidence="15">The sequence shown here is derived from an EMBL/GenBank/DDBJ whole genome shotgun (WGS) entry which is preliminary data.</text>
</comment>
<evidence type="ECO:0000256" key="9">
    <source>
        <dbReference type="ARBA" id="ARBA00022842"/>
    </source>
</evidence>
<dbReference type="PANTHER" id="PTHR46173">
    <property type="entry name" value="CCA TRNA NUCLEOTIDYLTRANSFERASE 1, MITOCHONDRIAL"/>
    <property type="match status" value="1"/>
</dbReference>
<feature type="binding site" evidence="11">
    <location>
        <position position="171"/>
    </location>
    <ligand>
        <name>CTP</name>
        <dbReference type="ChEBI" id="CHEBI:37563"/>
    </ligand>
</feature>
<feature type="binding site" evidence="11">
    <location>
        <position position="119"/>
    </location>
    <ligand>
        <name>ATP</name>
        <dbReference type="ChEBI" id="CHEBI:30616"/>
    </ligand>
</feature>
<feature type="binding site" evidence="11">
    <location>
        <position position="50"/>
    </location>
    <ligand>
        <name>Mg(2+)</name>
        <dbReference type="ChEBI" id="CHEBI:18420"/>
    </ligand>
</feature>
<keyword evidence="6 11" id="KW-0547">Nucleotide-binding</keyword>
<dbReference type="STRING" id="1302272.FC96_GL000294"/>
<dbReference type="Pfam" id="PF01743">
    <property type="entry name" value="PolyA_pol"/>
    <property type="match status" value="1"/>
</dbReference>
<name>A0A0R1I0V2_9LACO</name>
<evidence type="ECO:0000313" key="16">
    <source>
        <dbReference type="Proteomes" id="UP000050911"/>
    </source>
</evidence>
<feature type="binding site" evidence="11">
    <location>
        <position position="35"/>
    </location>
    <ligand>
        <name>CTP</name>
        <dbReference type="ChEBI" id="CHEBI:37563"/>
    </ligand>
</feature>
<comment type="similarity">
    <text evidence="11">Belongs to the tRNA nucleotidyltransferase/poly(A) polymerase family. Bacterial CCA-adding enzyme type 3 subfamily.</text>
</comment>
<dbReference type="InterPro" id="IPR050264">
    <property type="entry name" value="Bact_CCA-adding_enz_type3_sf"/>
</dbReference>
<comment type="subunit">
    <text evidence="11">Homodimer.</text>
</comment>
<keyword evidence="10 11" id="KW-0694">RNA-binding</keyword>
<feature type="binding site" evidence="11">
    <location>
        <position position="162"/>
    </location>
    <ligand>
        <name>CTP</name>
        <dbReference type="ChEBI" id="CHEBI:37563"/>
    </ligand>
</feature>
<comment type="catalytic activity">
    <reaction evidence="11">
        <text>a tRNA precursor + 2 CTP + ATP = a tRNA with a 3' CCA end + 3 diphosphate</text>
        <dbReference type="Rhea" id="RHEA:14433"/>
        <dbReference type="Rhea" id="RHEA-COMP:10465"/>
        <dbReference type="Rhea" id="RHEA-COMP:10468"/>
        <dbReference type="ChEBI" id="CHEBI:30616"/>
        <dbReference type="ChEBI" id="CHEBI:33019"/>
        <dbReference type="ChEBI" id="CHEBI:37563"/>
        <dbReference type="ChEBI" id="CHEBI:74896"/>
        <dbReference type="ChEBI" id="CHEBI:83071"/>
        <dbReference type="EC" id="2.7.7.72"/>
    </reaction>
</comment>
<accession>A0A0R1I0V2</accession>
<evidence type="ECO:0000256" key="1">
    <source>
        <dbReference type="ARBA" id="ARBA00001946"/>
    </source>
</evidence>
<dbReference type="AlphaFoldDB" id="A0A0R1I0V2"/>
<dbReference type="Proteomes" id="UP000050911">
    <property type="component" value="Unassembled WGS sequence"/>
</dbReference>
<dbReference type="GO" id="GO:0160016">
    <property type="term" value="F:CCACCA tRNA nucleotidyltransferase activity"/>
    <property type="evidence" value="ECO:0007669"/>
    <property type="project" value="RHEA"/>
</dbReference>
<dbReference type="Gene3D" id="1.20.58.560">
    <property type="match status" value="1"/>
</dbReference>
<feature type="binding site" evidence="11">
    <location>
        <position position="35"/>
    </location>
    <ligand>
        <name>ATP</name>
        <dbReference type="ChEBI" id="CHEBI:30616"/>
    </ligand>
</feature>
<evidence type="ECO:0000256" key="5">
    <source>
        <dbReference type="ARBA" id="ARBA00022723"/>
    </source>
</evidence>
<dbReference type="Gene3D" id="1.10.246.80">
    <property type="match status" value="1"/>
</dbReference>
<evidence type="ECO:0000256" key="10">
    <source>
        <dbReference type="ARBA" id="ARBA00022884"/>
    </source>
</evidence>
<gene>
    <name evidence="11" type="primary">cca</name>
    <name evidence="15" type="ORF">FC96_GL000294</name>
</gene>
<feature type="binding site" evidence="11">
    <location>
        <position position="168"/>
    </location>
    <ligand>
        <name>CTP</name>
        <dbReference type="ChEBI" id="CHEBI:37563"/>
    </ligand>
</feature>
<keyword evidence="9 11" id="KW-0460">Magnesium</keyword>
<comment type="miscellaneous">
    <text evidence="11">A single active site specifically recognizes both ATP and CTP and is responsible for their addition.</text>
</comment>
<dbReference type="InterPro" id="IPR043519">
    <property type="entry name" value="NT_sf"/>
</dbReference>
<proteinExistence type="inferred from homology"/>
<evidence type="ECO:0000313" key="15">
    <source>
        <dbReference type="EMBL" id="KRK49370.1"/>
    </source>
</evidence>
<evidence type="ECO:0000259" key="12">
    <source>
        <dbReference type="Pfam" id="PF01743"/>
    </source>
</evidence>
<dbReference type="InterPro" id="IPR032810">
    <property type="entry name" value="CCA-adding_enz_C"/>
</dbReference>
<evidence type="ECO:0000256" key="11">
    <source>
        <dbReference type="HAMAP-Rule" id="MF_01263"/>
    </source>
</evidence>
<protein>
    <recommendedName>
        <fullName evidence="11">CCA-adding enzyme</fullName>
        <ecNumber evidence="11">2.7.7.72</ecNumber>
    </recommendedName>
    <alternativeName>
        <fullName evidence="11">CCA tRNA nucleotidyltransferase</fullName>
    </alternativeName>
    <alternativeName>
        <fullName evidence="11">tRNA CCA-pyrophosphorylase</fullName>
    </alternativeName>
    <alternativeName>
        <fullName evidence="11">tRNA adenylyl-/cytidylyl- transferase</fullName>
    </alternativeName>
    <alternativeName>
        <fullName evidence="11">tRNA nucleotidyltransferase</fullName>
    </alternativeName>
    <alternativeName>
        <fullName evidence="11">tRNA-NT</fullName>
    </alternativeName>
</protein>
<feature type="binding site" evidence="11">
    <location>
        <position position="38"/>
    </location>
    <ligand>
        <name>CTP</name>
        <dbReference type="ChEBI" id="CHEBI:37563"/>
    </ligand>
</feature>
<keyword evidence="8 11" id="KW-0067">ATP-binding</keyword>
<feature type="domain" description="tRNA nucleotidyltransferase/poly(A) polymerase RNA and SrmB- binding" evidence="13">
    <location>
        <begin position="177"/>
        <end position="236"/>
    </location>
</feature>
<evidence type="ECO:0000256" key="7">
    <source>
        <dbReference type="ARBA" id="ARBA00022800"/>
    </source>
</evidence>
<dbReference type="GO" id="GO:0005524">
    <property type="term" value="F:ATP binding"/>
    <property type="evidence" value="ECO:0007669"/>
    <property type="project" value="UniProtKB-UniRule"/>
</dbReference>
<dbReference type="GO" id="GO:0042245">
    <property type="term" value="P:RNA repair"/>
    <property type="evidence" value="ECO:0007669"/>
    <property type="project" value="UniProtKB-KW"/>
</dbReference>
<feature type="binding site" evidence="11">
    <location>
        <position position="168"/>
    </location>
    <ligand>
        <name>ATP</name>
        <dbReference type="ChEBI" id="CHEBI:30616"/>
    </ligand>
</feature>
<dbReference type="SUPFAM" id="SSF81301">
    <property type="entry name" value="Nucleotidyltransferase"/>
    <property type="match status" value="1"/>
</dbReference>
<feature type="binding site" evidence="11">
    <location>
        <position position="162"/>
    </location>
    <ligand>
        <name>ATP</name>
        <dbReference type="ChEBI" id="CHEBI:30616"/>
    </ligand>
</feature>
<dbReference type="InterPro" id="IPR002646">
    <property type="entry name" value="PolA_pol_head_dom"/>
</dbReference>
<dbReference type="PANTHER" id="PTHR46173:SF1">
    <property type="entry name" value="CCA TRNA NUCLEOTIDYLTRANSFERASE 1, MITOCHONDRIAL"/>
    <property type="match status" value="1"/>
</dbReference>
<dbReference type="GO" id="GO:0001680">
    <property type="term" value="P:tRNA 3'-terminal CCA addition"/>
    <property type="evidence" value="ECO:0007669"/>
    <property type="project" value="UniProtKB-UniRule"/>
</dbReference>
<dbReference type="SUPFAM" id="SSF81891">
    <property type="entry name" value="Poly A polymerase C-terminal region-like"/>
    <property type="match status" value="1"/>
</dbReference>
<evidence type="ECO:0000259" key="14">
    <source>
        <dbReference type="Pfam" id="PF13735"/>
    </source>
</evidence>
<dbReference type="InterPro" id="IPR032828">
    <property type="entry name" value="PolyA_RNA-bd"/>
</dbReference>
<feature type="binding site" evidence="11">
    <location>
        <position position="171"/>
    </location>
    <ligand>
        <name>ATP</name>
        <dbReference type="ChEBI" id="CHEBI:30616"/>
    </ligand>
</feature>
<dbReference type="CDD" id="cd05398">
    <property type="entry name" value="NT_ClassII-CCAase"/>
    <property type="match status" value="1"/>
</dbReference>
<feature type="binding site" evidence="11">
    <location>
        <position position="165"/>
    </location>
    <ligand>
        <name>CTP</name>
        <dbReference type="ChEBI" id="CHEBI:37563"/>
    </ligand>
</feature>
<evidence type="ECO:0000256" key="2">
    <source>
        <dbReference type="ARBA" id="ARBA00022679"/>
    </source>
</evidence>
<dbReference type="NCBIfam" id="NF009814">
    <property type="entry name" value="PRK13299.1"/>
    <property type="match status" value="1"/>
</dbReference>
<keyword evidence="16" id="KW-1185">Reference proteome</keyword>
<dbReference type="GO" id="GO:0004810">
    <property type="term" value="F:CCA tRNA nucleotidyltransferase activity"/>
    <property type="evidence" value="ECO:0007669"/>
    <property type="project" value="UniProtKB-UniRule"/>
</dbReference>
<organism evidence="15 16">
    <name type="scientific">Secundilactobacillus kimchicus JCM 15530</name>
    <dbReference type="NCBI Taxonomy" id="1302272"/>
    <lineage>
        <taxon>Bacteria</taxon>
        <taxon>Bacillati</taxon>
        <taxon>Bacillota</taxon>
        <taxon>Bacilli</taxon>
        <taxon>Lactobacillales</taxon>
        <taxon>Lactobacillaceae</taxon>
        <taxon>Secundilactobacillus</taxon>
    </lineage>
</organism>
<feature type="binding site" evidence="11">
    <location>
        <position position="165"/>
    </location>
    <ligand>
        <name>ATP</name>
        <dbReference type="ChEBI" id="CHEBI:30616"/>
    </ligand>
</feature>
<feature type="domain" description="Poly A polymerase head" evidence="12">
    <location>
        <begin position="30"/>
        <end position="149"/>
    </location>
</feature>
<feature type="binding site" evidence="11">
    <location>
        <position position="38"/>
    </location>
    <ligand>
        <name>ATP</name>
        <dbReference type="ChEBI" id="CHEBI:30616"/>
    </ligand>
</feature>
<evidence type="ECO:0000256" key="8">
    <source>
        <dbReference type="ARBA" id="ARBA00022840"/>
    </source>
</evidence>
<dbReference type="InterPro" id="IPR023068">
    <property type="entry name" value="CCA-adding_enz_firmicutes"/>
</dbReference>
<dbReference type="HAMAP" id="MF_01263">
    <property type="entry name" value="CCA_bact_type3"/>
    <property type="match status" value="1"/>
</dbReference>
<evidence type="ECO:0000256" key="4">
    <source>
        <dbReference type="ARBA" id="ARBA00022695"/>
    </source>
</evidence>
<evidence type="ECO:0000259" key="13">
    <source>
        <dbReference type="Pfam" id="PF12627"/>
    </source>
</evidence>
<keyword evidence="2 11" id="KW-0808">Transferase</keyword>
<feature type="binding site" evidence="11">
    <location>
        <position position="119"/>
    </location>
    <ligand>
        <name>CTP</name>
        <dbReference type="ChEBI" id="CHEBI:37563"/>
    </ligand>
</feature>
<comment type="function">
    <text evidence="11">Catalyzes the addition and repair of the essential 3'-terminal CCA sequence in tRNAs without using a nucleic acid template. Adds these three nucleotides in the order of C, C, and A to the tRNA nucleotide-73, using CTP and ATP as substrates and producing inorganic pyrophosphate. tRNA 3'-terminal CCA addition is required both for tRNA processing and repair. Also involved in tRNA surveillance by mediating tandem CCA addition to generate a CCACCA at the 3' terminus of unstable tRNAs. While stable tRNAs receive only 3'-terminal CCA, unstable tRNAs are marked with CCACCA and rapidly degraded.</text>
</comment>
<keyword evidence="5 11" id="KW-0479">Metal-binding</keyword>
<evidence type="ECO:0000256" key="6">
    <source>
        <dbReference type="ARBA" id="ARBA00022741"/>
    </source>
</evidence>
<evidence type="ECO:0000256" key="3">
    <source>
        <dbReference type="ARBA" id="ARBA00022694"/>
    </source>
</evidence>
<dbReference type="EC" id="2.7.7.72" evidence="11"/>
<sequence>MKSMKIETLPTEFVAATPILETIEAAGYEAYFVGGSVRDTLLGLPIHDVDIATSAYPQEVKQLFKKTVDTGIEHGTVMILDHGTGYETTTFRTETGYQDYRRPDSVTFVRSLREDLKRRDFTINALAMTHDGEIIDYFNGLGDLKAKRIKAVGNPEERFHEDALRTMRAIRFASQLDFTIDPQTVAAIQHHGNLLTKIAVERIHVEFVKLFLGKHPANGLTTFVETGLYQYCPGLATAREALAQLISALQHGLSSETTVWTLIASAVGLTNRQVGSFLKQWKSANQLISDVAAAVRFLEALQAGEVTNWVLYQAGAAHIKTAAEVANILQIDTPSLSQLLDQYETLTIKSKQDLAISGQDLIKAGVAPGPKLGQLLTKLEREVVAGTLDNDLGQLLNQALKD</sequence>
<feature type="domain" description="CCA-adding enzyme C-terminal" evidence="14">
    <location>
        <begin position="253"/>
        <end position="396"/>
    </location>
</feature>
<comment type="cofactor">
    <cofactor evidence="1 11">
        <name>Mg(2+)</name>
        <dbReference type="ChEBI" id="CHEBI:18420"/>
    </cofactor>
</comment>
<keyword evidence="4 11" id="KW-0548">Nucleotidyltransferase</keyword>
<dbReference type="Gene3D" id="1.10.110.30">
    <property type="match status" value="1"/>
</dbReference>
<dbReference type="GO" id="GO:0000049">
    <property type="term" value="F:tRNA binding"/>
    <property type="evidence" value="ECO:0007669"/>
    <property type="project" value="UniProtKB-UniRule"/>
</dbReference>
<dbReference type="Gene3D" id="3.30.460.10">
    <property type="entry name" value="Beta Polymerase, domain 2"/>
    <property type="match status" value="1"/>
</dbReference>